<evidence type="ECO:0000313" key="3">
    <source>
        <dbReference type="Proteomes" id="UP001451303"/>
    </source>
</evidence>
<comment type="caution">
    <text evidence="2">The sequence shown here is derived from an EMBL/GenBank/DDBJ whole genome shotgun (WGS) entry which is preliminary data.</text>
</comment>
<evidence type="ECO:0000313" key="2">
    <source>
        <dbReference type="EMBL" id="KAL0465960.1"/>
    </source>
</evidence>
<keyword evidence="3" id="KW-1185">Reference proteome</keyword>
<protein>
    <submittedName>
        <fullName evidence="2">Uncharacterized protein</fullName>
    </submittedName>
</protein>
<name>A0ABR3CZT9_NEUIN</name>
<proteinExistence type="predicted"/>
<dbReference type="EMBL" id="JAVLET010000014">
    <property type="protein sequence ID" value="KAL0465960.1"/>
    <property type="molecule type" value="Genomic_DNA"/>
</dbReference>
<dbReference type="Proteomes" id="UP001451303">
    <property type="component" value="Unassembled WGS sequence"/>
</dbReference>
<gene>
    <name evidence="2" type="ORF">QR685DRAFT_575592</name>
</gene>
<feature type="region of interest" description="Disordered" evidence="1">
    <location>
        <begin position="495"/>
        <end position="535"/>
    </location>
</feature>
<accession>A0ABR3CZT9</accession>
<feature type="region of interest" description="Disordered" evidence="1">
    <location>
        <begin position="586"/>
        <end position="606"/>
    </location>
</feature>
<sequence length="606" mass="69120">MSNDRSWLVLTKEDARGLQEYGLLNLIHEIGYHELHKGCLLSHNDISHALRKSTAKPSDMLRIPMIITSREALIWLGFSNKMADQLWQQWLHLHSNRRWPGILEFRDVILTYLRLPDVAGGILTLNKFNDDDNEWRRVLHAHGLSQPFVSMIMDPCFRAQRLTESCNYWIEDTMRQRWDLLHRSKWNKDVPISLLAHSGRPDKGEDEVPDFYTAKNLRCGGPVLESTFLAGLRGPLDAPPCACTVRKDSERRTTQDHLILYKVVTGTQLKNIRVSSSGNLGPVGVSNIDSLVEVPREPEREPFLYNNVTGDGDLQDRVASVMPRRRAHKRADLVFFTCNPEHALAKYKWAVHRLDKRVGTVDAAKFAGGADVQILEIRISMDEMEYLRRAMLAYHIPYSSASNMVAFVMWQEMVFFSRLKELARSKFAFIEPIFWRVWTKLQPEIQEARRSAGPTLRAIQNDQWFVLCFSAVKRRGIWNYVSTKLADIVKKVTATSTKPTTTAPPPTSTSNKNIPTSASSSVPPSTAANDGPAPDEDFMSANIPYTREEYVFNVSTYWGNRWFLTNVCYFETYKLISEEITTQTDEENIYDLEDTPAGRGSGSGRG</sequence>
<evidence type="ECO:0000256" key="1">
    <source>
        <dbReference type="SAM" id="MobiDB-lite"/>
    </source>
</evidence>
<feature type="compositionally biased region" description="Low complexity" evidence="1">
    <location>
        <begin position="515"/>
        <end position="528"/>
    </location>
</feature>
<reference evidence="2 3" key="1">
    <citation type="submission" date="2023-09" db="EMBL/GenBank/DDBJ databases">
        <title>Multi-omics analysis of a traditional fermented food reveals byproduct-associated fungal strains for waste-to-food upcycling.</title>
        <authorList>
            <consortium name="Lawrence Berkeley National Laboratory"/>
            <person name="Rekdal V.M."/>
            <person name="Villalobos-Escobedo J.M."/>
            <person name="Rodriguez-Valeron N."/>
            <person name="Garcia M.O."/>
            <person name="Vasquez D.P."/>
            <person name="Damayanti I."/>
            <person name="Sorensen P.M."/>
            <person name="Baidoo E.E."/>
            <person name="De Carvalho A.C."/>
            <person name="Riley R."/>
            <person name="Lipzen A."/>
            <person name="He G."/>
            <person name="Yan M."/>
            <person name="Haridas S."/>
            <person name="Daum C."/>
            <person name="Yoshinaga Y."/>
            <person name="Ng V."/>
            <person name="Grigoriev I.V."/>
            <person name="Munk R."/>
            <person name="Nuraida L."/>
            <person name="Wijaya C.H."/>
            <person name="Morales P.-C."/>
            <person name="Keasling J.D."/>
        </authorList>
    </citation>
    <scope>NUCLEOTIDE SEQUENCE [LARGE SCALE GENOMIC DNA]</scope>
    <source>
        <strain evidence="2 3">FGSC 2613</strain>
    </source>
</reference>
<organism evidence="2 3">
    <name type="scientific">Neurospora intermedia</name>
    <dbReference type="NCBI Taxonomy" id="5142"/>
    <lineage>
        <taxon>Eukaryota</taxon>
        <taxon>Fungi</taxon>
        <taxon>Dikarya</taxon>
        <taxon>Ascomycota</taxon>
        <taxon>Pezizomycotina</taxon>
        <taxon>Sordariomycetes</taxon>
        <taxon>Sordariomycetidae</taxon>
        <taxon>Sordariales</taxon>
        <taxon>Sordariaceae</taxon>
        <taxon>Neurospora</taxon>
    </lineage>
</organism>